<dbReference type="GO" id="GO:0004386">
    <property type="term" value="F:helicase activity"/>
    <property type="evidence" value="ECO:0007669"/>
    <property type="project" value="UniProtKB-KW"/>
</dbReference>
<feature type="domain" description="Helicase ATP-binding" evidence="4">
    <location>
        <begin position="207"/>
        <end position="512"/>
    </location>
</feature>
<dbReference type="InterPro" id="IPR002711">
    <property type="entry name" value="HNH"/>
</dbReference>
<protein>
    <submittedName>
        <fullName evidence="6">DNA annealing helicase and endonuclease ZRANB3</fullName>
    </submittedName>
</protein>
<comment type="caution">
    <text evidence="6">The sequence shown here is derived from an EMBL/GenBank/DDBJ whole genome shotgun (WGS) entry which is preliminary data.</text>
</comment>
<dbReference type="PANTHER" id="PTHR45766">
    <property type="entry name" value="DNA ANNEALING HELICASE AND ENDONUCLEASE ZRANB3 FAMILY MEMBER"/>
    <property type="match status" value="1"/>
</dbReference>
<dbReference type="GO" id="GO:0008270">
    <property type="term" value="F:zinc ion binding"/>
    <property type="evidence" value="ECO:0007669"/>
    <property type="project" value="InterPro"/>
</dbReference>
<dbReference type="PANTHER" id="PTHR45766:SF5">
    <property type="entry name" value="SNF2 DOMAIN-CONTAINING PROTEIN _ HELICASE DOMAIN-CONTAINING PROTEIN _ HNH ENDONUCLEASE DOMAIN-CONTAINING PROTEIN"/>
    <property type="match status" value="1"/>
</dbReference>
<dbReference type="Pfam" id="PF00176">
    <property type="entry name" value="SNF2-rel_dom"/>
    <property type="match status" value="1"/>
</dbReference>
<keyword evidence="6" id="KW-0547">Nucleotide-binding</keyword>
<feature type="region of interest" description="Disordered" evidence="3">
    <location>
        <begin position="972"/>
        <end position="1016"/>
    </location>
</feature>
<reference evidence="6" key="1">
    <citation type="submission" date="2020-06" db="EMBL/GenBank/DDBJ databases">
        <authorList>
            <person name="Li T."/>
            <person name="Hu X."/>
            <person name="Zhang T."/>
            <person name="Song X."/>
            <person name="Zhang H."/>
            <person name="Dai N."/>
            <person name="Sheng W."/>
            <person name="Hou X."/>
            <person name="Wei L."/>
        </authorList>
    </citation>
    <scope>NUCLEOTIDE SEQUENCE</scope>
    <source>
        <strain evidence="6">KEN1</strain>
        <tissue evidence="6">Leaf</tissue>
    </source>
</reference>
<dbReference type="GO" id="GO:0003676">
    <property type="term" value="F:nucleic acid binding"/>
    <property type="evidence" value="ECO:0007669"/>
    <property type="project" value="InterPro"/>
</dbReference>
<dbReference type="EMBL" id="JACGWN010000011">
    <property type="protein sequence ID" value="KAL0421991.1"/>
    <property type="molecule type" value="Genomic_DNA"/>
</dbReference>
<evidence type="ECO:0000259" key="5">
    <source>
        <dbReference type="SMART" id="SM00507"/>
    </source>
</evidence>
<evidence type="ECO:0000313" key="6">
    <source>
        <dbReference type="EMBL" id="KAL0421991.1"/>
    </source>
</evidence>
<dbReference type="GO" id="GO:0043596">
    <property type="term" value="C:nuclear replication fork"/>
    <property type="evidence" value="ECO:0007669"/>
    <property type="project" value="TreeGrafter"/>
</dbReference>
<evidence type="ECO:0000256" key="2">
    <source>
        <dbReference type="SAM" id="Coils"/>
    </source>
</evidence>
<dbReference type="InterPro" id="IPR014001">
    <property type="entry name" value="Helicase_ATP-bd"/>
</dbReference>
<dbReference type="GO" id="GO:0031297">
    <property type="term" value="P:replication fork processing"/>
    <property type="evidence" value="ECO:0007669"/>
    <property type="project" value="TreeGrafter"/>
</dbReference>
<keyword evidence="2" id="KW-0175">Coiled coil</keyword>
<dbReference type="InterPro" id="IPR003615">
    <property type="entry name" value="HNH_nuc"/>
</dbReference>
<dbReference type="InterPro" id="IPR038718">
    <property type="entry name" value="SNF2-like_sf"/>
</dbReference>
<dbReference type="SMART" id="SM00487">
    <property type="entry name" value="DEXDc"/>
    <property type="match status" value="1"/>
</dbReference>
<feature type="domain" description="HNH nuclease" evidence="5">
    <location>
        <begin position="835"/>
        <end position="889"/>
    </location>
</feature>
<name>A0AAW2V3G1_9LAMI</name>
<dbReference type="Gene3D" id="3.40.50.300">
    <property type="entry name" value="P-loop containing nucleotide triphosphate hydrolases"/>
    <property type="match status" value="1"/>
</dbReference>
<keyword evidence="6" id="KW-0255">Endonuclease</keyword>
<dbReference type="SUPFAM" id="SSF52540">
    <property type="entry name" value="P-loop containing nucleoside triphosphate hydrolases"/>
    <property type="match status" value="2"/>
</dbReference>
<accession>A0AAW2V3G1</accession>
<dbReference type="Gene3D" id="1.10.30.50">
    <property type="match status" value="1"/>
</dbReference>
<gene>
    <name evidence="6" type="ORF">Slati_3222000</name>
</gene>
<dbReference type="CDD" id="cd00085">
    <property type="entry name" value="HNHc"/>
    <property type="match status" value="1"/>
</dbReference>
<keyword evidence="6" id="KW-0067">ATP-binding</keyword>
<dbReference type="SMART" id="SM00507">
    <property type="entry name" value="HNHc"/>
    <property type="match status" value="1"/>
</dbReference>
<dbReference type="GO" id="GO:0016787">
    <property type="term" value="F:hydrolase activity"/>
    <property type="evidence" value="ECO:0007669"/>
    <property type="project" value="UniProtKB-KW"/>
</dbReference>
<keyword evidence="6" id="KW-0540">Nuclease</keyword>
<proteinExistence type="predicted"/>
<evidence type="ECO:0000256" key="1">
    <source>
        <dbReference type="ARBA" id="ARBA00022801"/>
    </source>
</evidence>
<dbReference type="Gene3D" id="3.40.50.10810">
    <property type="entry name" value="Tandem AAA-ATPase domain"/>
    <property type="match status" value="1"/>
</dbReference>
<feature type="compositionally biased region" description="Polar residues" evidence="3">
    <location>
        <begin position="973"/>
        <end position="983"/>
    </location>
</feature>
<organism evidence="6">
    <name type="scientific">Sesamum latifolium</name>
    <dbReference type="NCBI Taxonomy" id="2727402"/>
    <lineage>
        <taxon>Eukaryota</taxon>
        <taxon>Viridiplantae</taxon>
        <taxon>Streptophyta</taxon>
        <taxon>Embryophyta</taxon>
        <taxon>Tracheophyta</taxon>
        <taxon>Spermatophyta</taxon>
        <taxon>Magnoliopsida</taxon>
        <taxon>eudicotyledons</taxon>
        <taxon>Gunneridae</taxon>
        <taxon>Pentapetalae</taxon>
        <taxon>asterids</taxon>
        <taxon>lamiids</taxon>
        <taxon>Lamiales</taxon>
        <taxon>Pedaliaceae</taxon>
        <taxon>Sesamum</taxon>
    </lineage>
</organism>
<dbReference type="GO" id="GO:0004520">
    <property type="term" value="F:DNA endonuclease activity"/>
    <property type="evidence" value="ECO:0007669"/>
    <property type="project" value="TreeGrafter"/>
</dbReference>
<keyword evidence="6" id="KW-0347">Helicase</keyword>
<dbReference type="InterPro" id="IPR027417">
    <property type="entry name" value="P-loop_NTPase"/>
</dbReference>
<keyword evidence="1" id="KW-0378">Hydrolase</keyword>
<dbReference type="GO" id="GO:0005524">
    <property type="term" value="F:ATP binding"/>
    <property type="evidence" value="ECO:0007669"/>
    <property type="project" value="InterPro"/>
</dbReference>
<dbReference type="AlphaFoldDB" id="A0AAW2V3G1"/>
<sequence length="1034" mass="116461">MENEEEEITEEQRRRAAANRAAALAKRKAILSVPKETAHQRNHSWKLLRCRKLSPQAASKIPVSKRPFIVDSTGPNQKPERFRARLEICSPDSFSVTPVAVDGFVYPGEDICFDKLSDCLANVVLSHYTQNTSGGKACVYRLYDYHSVLRSLKNCRDIECEEIPWGTFNVIERLSHSFIAGKWIPCRPEHLPDEKVDELISELPKTLVNALLPFQLDGVRFGLRRGGRCLIADEMGLGKTLQAIAIAGCFTKEGSILVVCPAILRHSWAEELERWFPFCLPSDIHLGDNRPYDIFHQVNMLWPGLLGQTKYEFAKTYCSVKFVRGCQGKVFQVRRLKEHVLLQLPPKRRQIIKLVLRRSDINFAMVTLGLQNVDASEGSDTEDASVHISEEDQESDVNKKLSTKLSALGIAKLPGFFEWLSIHPIMAEVDGEETTEDSSSSHKMIVFAYHHKVLDGVQAEDRAHRHGQKRPVNIYIFCAKDTSDELQWQQLNRSLLRVSSTVNGKHDAIQEIKVEGVSYLETTRTASEKSKKVMEIQNSCVNHGSRLLRVSSETHVEANKCGERNESKTTVNGDGSTNEVEYGVKSSILSSTLRFEVSRHTGRIHLYSCTPGTDSRPRPLFENLRQEEVECCALAEGSDKTCTKSIADNPLYREALMAFIDEWKKLRPIEKRKLTNKPLQLPLSCELCYLNESLNHDDGGLLRGGGSRRRKTPTAEISHPLPSNAAWRKVNLYGGHGRKEKLYLQGWSDMDEPLCKLCQTPCKGNNAKVPQFFEDLFCSLDCFEEYRSRTSNRFLREGLFQVERGICTNCQLDCHQLVNHLRPLSVEMRRAYIMKVAPKIAKRDKLLEKLVHDPAEGNAWHADHIIPVYKGGGECKLENMRTLCVACHADVTTAQNAERRIARNKAKKQLKDTMTSLINVVKQSAKTDLVQGCDSKFPSNDLDDDLLIEIPGSAYSGVDVNTTKEQNEEQELLTKSSSENICSGSGEAPETVHCRKRCQEPGNTSGAAESTCIIETKHENPWKVKEGVKNSESS</sequence>
<dbReference type="Pfam" id="PF01844">
    <property type="entry name" value="HNH"/>
    <property type="match status" value="1"/>
</dbReference>
<reference evidence="6" key="2">
    <citation type="journal article" date="2024" name="Plant">
        <title>Genomic evolution and insights into agronomic trait innovations of Sesamum species.</title>
        <authorList>
            <person name="Miao H."/>
            <person name="Wang L."/>
            <person name="Qu L."/>
            <person name="Liu H."/>
            <person name="Sun Y."/>
            <person name="Le M."/>
            <person name="Wang Q."/>
            <person name="Wei S."/>
            <person name="Zheng Y."/>
            <person name="Lin W."/>
            <person name="Duan Y."/>
            <person name="Cao H."/>
            <person name="Xiong S."/>
            <person name="Wang X."/>
            <person name="Wei L."/>
            <person name="Li C."/>
            <person name="Ma Q."/>
            <person name="Ju M."/>
            <person name="Zhao R."/>
            <person name="Li G."/>
            <person name="Mu C."/>
            <person name="Tian Q."/>
            <person name="Mei H."/>
            <person name="Zhang T."/>
            <person name="Gao T."/>
            <person name="Zhang H."/>
        </authorList>
    </citation>
    <scope>NUCLEOTIDE SEQUENCE</scope>
    <source>
        <strain evidence="6">KEN1</strain>
    </source>
</reference>
<evidence type="ECO:0000259" key="4">
    <source>
        <dbReference type="SMART" id="SM00487"/>
    </source>
</evidence>
<dbReference type="InterPro" id="IPR000330">
    <property type="entry name" value="SNF2_N"/>
</dbReference>
<evidence type="ECO:0000256" key="3">
    <source>
        <dbReference type="SAM" id="MobiDB-lite"/>
    </source>
</evidence>
<dbReference type="GO" id="GO:0006281">
    <property type="term" value="P:DNA repair"/>
    <property type="evidence" value="ECO:0007669"/>
    <property type="project" value="TreeGrafter"/>
</dbReference>
<feature type="compositionally biased region" description="Basic and acidic residues" evidence="3">
    <location>
        <begin position="990"/>
        <end position="999"/>
    </location>
</feature>
<feature type="coiled-coil region" evidence="2">
    <location>
        <begin position="1"/>
        <end position="28"/>
    </location>
</feature>